<sequence length="83" mass="8882">MLTGLAISRYTSLKATSGRVNDEDSTVGLGSPSYHILDKVTMSRSINDCAVIFGCLKLPQGNINGDTTLTLSFQLVKHPGILE</sequence>
<organism evidence="1">
    <name type="scientific">Rhizophora mucronata</name>
    <name type="common">Asiatic mangrove</name>
    <dbReference type="NCBI Taxonomy" id="61149"/>
    <lineage>
        <taxon>Eukaryota</taxon>
        <taxon>Viridiplantae</taxon>
        <taxon>Streptophyta</taxon>
        <taxon>Embryophyta</taxon>
        <taxon>Tracheophyta</taxon>
        <taxon>Spermatophyta</taxon>
        <taxon>Magnoliopsida</taxon>
        <taxon>eudicotyledons</taxon>
        <taxon>Gunneridae</taxon>
        <taxon>Pentapetalae</taxon>
        <taxon>rosids</taxon>
        <taxon>fabids</taxon>
        <taxon>Malpighiales</taxon>
        <taxon>Rhizophoraceae</taxon>
        <taxon>Rhizophora</taxon>
    </lineage>
</organism>
<keyword evidence="1" id="KW-0648">Protein biosynthesis</keyword>
<name>A0A2P2KE51_RHIMU</name>
<dbReference type="GO" id="GO:0003746">
    <property type="term" value="F:translation elongation factor activity"/>
    <property type="evidence" value="ECO:0007669"/>
    <property type="project" value="UniProtKB-KW"/>
</dbReference>
<evidence type="ECO:0000313" key="1">
    <source>
        <dbReference type="EMBL" id="MBX04018.1"/>
    </source>
</evidence>
<keyword evidence="1" id="KW-0251">Elongation factor</keyword>
<accession>A0A2P2KE51</accession>
<dbReference type="EMBL" id="GGEC01023534">
    <property type="protein sequence ID" value="MBX04018.1"/>
    <property type="molecule type" value="Transcribed_RNA"/>
</dbReference>
<proteinExistence type="predicted"/>
<reference evidence="1" key="1">
    <citation type="submission" date="2018-02" db="EMBL/GenBank/DDBJ databases">
        <title>Rhizophora mucronata_Transcriptome.</title>
        <authorList>
            <person name="Meera S.P."/>
            <person name="Sreeshan A."/>
            <person name="Augustine A."/>
        </authorList>
    </citation>
    <scope>NUCLEOTIDE SEQUENCE</scope>
    <source>
        <tissue evidence="1">Leaf</tissue>
    </source>
</reference>
<dbReference type="AlphaFoldDB" id="A0A2P2KE51"/>
<protein>
    <submittedName>
        <fullName evidence="1">Translation elongation factor 1</fullName>
    </submittedName>
</protein>